<organism evidence="5 6">
    <name type="scientific">Carnobacterium divergens DSM 20623</name>
    <dbReference type="NCBI Taxonomy" id="1449336"/>
    <lineage>
        <taxon>Bacteria</taxon>
        <taxon>Bacillati</taxon>
        <taxon>Bacillota</taxon>
        <taxon>Bacilli</taxon>
        <taxon>Lactobacillales</taxon>
        <taxon>Carnobacteriaceae</taxon>
        <taxon>Carnobacterium</taxon>
    </lineage>
</organism>
<dbReference type="InterPro" id="IPR011990">
    <property type="entry name" value="TPR-like_helical_dom_sf"/>
</dbReference>
<comment type="caution">
    <text evidence="5">The sequence shown here is derived from an EMBL/GenBank/DDBJ whole genome shotgun (WGS) entry which is preliminary data.</text>
</comment>
<keyword evidence="4" id="KW-0732">Signal</keyword>
<gene>
    <name evidence="5" type="ORF">IV74_GL001291</name>
</gene>
<keyword evidence="1" id="KW-0802">TPR repeat</keyword>
<evidence type="ECO:0000313" key="5">
    <source>
        <dbReference type="EMBL" id="KRN58032.1"/>
    </source>
</evidence>
<feature type="region of interest" description="Disordered" evidence="3">
    <location>
        <begin position="257"/>
        <end position="285"/>
    </location>
</feature>
<dbReference type="Gene3D" id="1.25.40.10">
    <property type="entry name" value="Tetratricopeptide repeat domain"/>
    <property type="match status" value="1"/>
</dbReference>
<dbReference type="PROSITE" id="PS50005">
    <property type="entry name" value="TPR"/>
    <property type="match status" value="1"/>
</dbReference>
<feature type="repeat" description="TPR" evidence="1">
    <location>
        <begin position="47"/>
        <end position="80"/>
    </location>
</feature>
<evidence type="ECO:0000256" key="1">
    <source>
        <dbReference type="PROSITE-ProRule" id="PRU00339"/>
    </source>
</evidence>
<keyword evidence="6" id="KW-1185">Reference proteome</keyword>
<feature type="coiled-coil region" evidence="2">
    <location>
        <begin position="181"/>
        <end position="208"/>
    </location>
</feature>
<dbReference type="Proteomes" id="UP000051658">
    <property type="component" value="Unassembled WGS sequence"/>
</dbReference>
<feature type="signal peptide" evidence="4">
    <location>
        <begin position="1"/>
        <end position="30"/>
    </location>
</feature>
<reference evidence="5 6" key="1">
    <citation type="journal article" date="2015" name="Genome Announc.">
        <title>Expanding the biotechnology potential of lactobacilli through comparative genomics of 213 strains and associated genera.</title>
        <authorList>
            <person name="Sun Z."/>
            <person name="Harris H.M."/>
            <person name="McCann A."/>
            <person name="Guo C."/>
            <person name="Argimon S."/>
            <person name="Zhang W."/>
            <person name="Yang X."/>
            <person name="Jeffery I.B."/>
            <person name="Cooney J.C."/>
            <person name="Kagawa T.F."/>
            <person name="Liu W."/>
            <person name="Song Y."/>
            <person name="Salvetti E."/>
            <person name="Wrobel A."/>
            <person name="Rasinkangas P."/>
            <person name="Parkhill J."/>
            <person name="Rea M.C."/>
            <person name="O'Sullivan O."/>
            <person name="Ritari J."/>
            <person name="Douillard F.P."/>
            <person name="Paul Ross R."/>
            <person name="Yang R."/>
            <person name="Briner A.E."/>
            <person name="Felis G.E."/>
            <person name="de Vos W.M."/>
            <person name="Barrangou R."/>
            <person name="Klaenhammer T.R."/>
            <person name="Caufield P.W."/>
            <person name="Cui Y."/>
            <person name="Zhang H."/>
            <person name="O'Toole P.W."/>
        </authorList>
    </citation>
    <scope>NUCLEOTIDE SEQUENCE [LARGE SCALE GENOMIC DNA]</scope>
    <source>
        <strain evidence="5 6">DSM 20623</strain>
    </source>
</reference>
<evidence type="ECO:0000256" key="3">
    <source>
        <dbReference type="SAM" id="MobiDB-lite"/>
    </source>
</evidence>
<dbReference type="eggNOG" id="ENOG5032UAA">
    <property type="taxonomic scope" value="Bacteria"/>
</dbReference>
<dbReference type="InterPro" id="IPR019734">
    <property type="entry name" value="TPR_rpt"/>
</dbReference>
<dbReference type="EMBL" id="JQBS01000001">
    <property type="protein sequence ID" value="KRN58032.1"/>
    <property type="molecule type" value="Genomic_DNA"/>
</dbReference>
<evidence type="ECO:0008006" key="7">
    <source>
        <dbReference type="Google" id="ProtNLM"/>
    </source>
</evidence>
<evidence type="ECO:0000313" key="6">
    <source>
        <dbReference type="Proteomes" id="UP000051658"/>
    </source>
</evidence>
<dbReference type="AlphaFoldDB" id="A0A0R2HYY2"/>
<protein>
    <recommendedName>
        <fullName evidence="7">Lipoprotein</fullName>
    </recommendedName>
</protein>
<evidence type="ECO:0000256" key="2">
    <source>
        <dbReference type="SAM" id="Coils"/>
    </source>
</evidence>
<dbReference type="PATRIC" id="fig|1449336.4.peg.1317"/>
<feature type="chain" id="PRO_5038575087" description="Lipoprotein" evidence="4">
    <location>
        <begin position="31"/>
        <end position="370"/>
    </location>
</feature>
<dbReference type="SUPFAM" id="SSF48452">
    <property type="entry name" value="TPR-like"/>
    <property type="match status" value="1"/>
</dbReference>
<proteinExistence type="predicted"/>
<name>A0A0R2HYY2_CARDV</name>
<sequence>MLWEETIKMKQVKNKVSVVLVMIMSIFVLAACNNGSGEATTSKNDQYDTAMREGQLAISNKDYTEAEKSFEKALSYKEKDTKATTFLDQTKNYVKAESDFKAEKLDQAKTEATNVVNEKKGSKDLIKAGESLLAKIEATTNKEVYQALYDTSKKQFDAGKLDDAAGTIDELLAKDLTAANFKSLKQEAEALKVKINQAQAALVKEQQQQQVTTSSKYKTERNSELAATEFKKATGKDIKQATDDEIAAWLAQKSDSEKATTGTIDSSSSSDSSAASSDSSAATNPDSEKIKIITAVSGLTGYSYTDNQYYVTKENADLFQVEIRHAHTVDGTEISNMVGMFQYTPSTGGLEKMDPITGEYGPFKKDNTGV</sequence>
<feature type="compositionally biased region" description="Low complexity" evidence="3">
    <location>
        <begin position="265"/>
        <end position="282"/>
    </location>
</feature>
<keyword evidence="2" id="KW-0175">Coiled coil</keyword>
<evidence type="ECO:0000256" key="4">
    <source>
        <dbReference type="SAM" id="SignalP"/>
    </source>
</evidence>
<accession>A0A0R2HYY2</accession>